<feature type="transmembrane region" description="Helical" evidence="1">
    <location>
        <begin position="31"/>
        <end position="49"/>
    </location>
</feature>
<organism evidence="2 3">
    <name type="scientific">Lactiplantibacillus mudanjiangensis</name>
    <dbReference type="NCBI Taxonomy" id="1296538"/>
    <lineage>
        <taxon>Bacteria</taxon>
        <taxon>Bacillati</taxon>
        <taxon>Bacillota</taxon>
        <taxon>Bacilli</taxon>
        <taxon>Lactobacillales</taxon>
        <taxon>Lactobacillaceae</taxon>
        <taxon>Lactiplantibacillus</taxon>
    </lineage>
</organism>
<evidence type="ECO:0000313" key="3">
    <source>
        <dbReference type="Proteomes" id="UP000289996"/>
    </source>
</evidence>
<name>A0A660DWH0_9LACO</name>
<dbReference type="AlphaFoldDB" id="A0A660DWH0"/>
<keyword evidence="3" id="KW-1185">Reference proteome</keyword>
<feature type="transmembrane region" description="Helical" evidence="1">
    <location>
        <begin position="7"/>
        <end position="25"/>
    </location>
</feature>
<accession>A0A660DWH0</accession>
<keyword evidence="1" id="KW-0472">Membrane</keyword>
<protein>
    <submittedName>
        <fullName evidence="2">Uncharacterized protein</fullName>
    </submittedName>
</protein>
<proteinExistence type="predicted"/>
<reference evidence="2 3" key="1">
    <citation type="submission" date="2018-11" db="EMBL/GenBank/DDBJ databases">
        <authorList>
            <person name="Wuyts S."/>
        </authorList>
    </citation>
    <scope>NUCLEOTIDE SEQUENCE [LARGE SCALE GENOMIC DNA]</scope>
    <source>
        <strain evidence="2">Lactobacillus mudanjiangensis AMBF249</strain>
    </source>
</reference>
<keyword evidence="1" id="KW-1133">Transmembrane helix</keyword>
<dbReference type="EMBL" id="UYIG01000024">
    <property type="protein sequence ID" value="VDG27456.1"/>
    <property type="molecule type" value="Genomic_DNA"/>
</dbReference>
<dbReference type="Proteomes" id="UP000289996">
    <property type="component" value="Unassembled WGS sequence"/>
</dbReference>
<keyword evidence="1" id="KW-0812">Transmembrane</keyword>
<gene>
    <name evidence="2" type="ORF">MUDAN_MDHGFNIF_02319</name>
</gene>
<sequence>MAKLINYLVTITGWVALFLTIIGPWGQLWQAGLGIGAGLIGIVFTEFYFELRWRDGRWGTLSALGIAAGVAVLEIAYILVIAAFLQSKL</sequence>
<evidence type="ECO:0000313" key="2">
    <source>
        <dbReference type="EMBL" id="VDG27456.1"/>
    </source>
</evidence>
<evidence type="ECO:0000256" key="1">
    <source>
        <dbReference type="SAM" id="Phobius"/>
    </source>
</evidence>
<feature type="transmembrane region" description="Helical" evidence="1">
    <location>
        <begin position="61"/>
        <end position="85"/>
    </location>
</feature>
<dbReference type="RefSeq" id="WP_130845479.1">
    <property type="nucleotide sequence ID" value="NZ_BJDY01000006.1"/>
</dbReference>